<keyword evidence="4" id="KW-1185">Reference proteome</keyword>
<dbReference type="AlphaFoldDB" id="W2UZB6"/>
<evidence type="ECO:0000313" key="3">
    <source>
        <dbReference type="EMBL" id="ETO91299.1"/>
    </source>
</evidence>
<feature type="compositionally biased region" description="Polar residues" evidence="1">
    <location>
        <begin position="1091"/>
        <end position="1107"/>
    </location>
</feature>
<feature type="region of interest" description="Disordered" evidence="1">
    <location>
        <begin position="1091"/>
        <end position="1120"/>
    </location>
</feature>
<protein>
    <submittedName>
        <fullName evidence="3">Uncharacterized protein</fullName>
    </submittedName>
</protein>
<feature type="compositionally biased region" description="Basic and acidic residues" evidence="1">
    <location>
        <begin position="411"/>
        <end position="431"/>
    </location>
</feature>
<evidence type="ECO:0000313" key="4">
    <source>
        <dbReference type="Proteomes" id="UP000018951"/>
    </source>
</evidence>
<feature type="region of interest" description="Disordered" evidence="1">
    <location>
        <begin position="1"/>
        <end position="64"/>
    </location>
</feature>
<comment type="caution">
    <text evidence="3">The sequence shown here is derived from an EMBL/GenBank/DDBJ whole genome shotgun (WGS) entry which is preliminary data.</text>
</comment>
<evidence type="ECO:0000256" key="2">
    <source>
        <dbReference type="SAM" id="Phobius"/>
    </source>
</evidence>
<gene>
    <name evidence="3" type="ORF">P857_208</name>
</gene>
<evidence type="ECO:0000256" key="1">
    <source>
        <dbReference type="SAM" id="MobiDB-lite"/>
    </source>
</evidence>
<feature type="region of interest" description="Disordered" evidence="1">
    <location>
        <begin position="124"/>
        <end position="201"/>
    </location>
</feature>
<feature type="compositionally biased region" description="Polar residues" evidence="1">
    <location>
        <begin position="10"/>
        <end position="19"/>
    </location>
</feature>
<feature type="region of interest" description="Disordered" evidence="1">
    <location>
        <begin position="411"/>
        <end position="437"/>
    </location>
</feature>
<proteinExistence type="predicted"/>
<dbReference type="Proteomes" id="UP000018951">
    <property type="component" value="Unassembled WGS sequence"/>
</dbReference>
<accession>W2UZB6</accession>
<keyword evidence="2" id="KW-0812">Transmembrane</keyword>
<feature type="compositionally biased region" description="Polar residues" evidence="1">
    <location>
        <begin position="38"/>
        <end position="64"/>
    </location>
</feature>
<feature type="transmembrane region" description="Helical" evidence="2">
    <location>
        <begin position="800"/>
        <end position="820"/>
    </location>
</feature>
<feature type="transmembrane region" description="Helical" evidence="2">
    <location>
        <begin position="710"/>
        <end position="732"/>
    </location>
</feature>
<feature type="compositionally biased region" description="Polar residues" evidence="1">
    <location>
        <begin position="178"/>
        <end position="197"/>
    </location>
</feature>
<keyword evidence="2" id="KW-0472">Membrane</keyword>
<reference evidence="3 4" key="1">
    <citation type="journal article" date="2013" name="PLoS ONE">
        <title>Bacterial endosymbiosis in a chordate host: long-term co-evolution and conservation of secondary metabolism.</title>
        <authorList>
            <person name="Kwan J.C."/>
            <person name="Schmidt E.W."/>
        </authorList>
    </citation>
    <scope>NUCLEOTIDE SEQUENCE [LARGE SCALE GENOMIC DNA]</scope>
    <source>
        <strain evidence="4">L6</strain>
    </source>
</reference>
<feature type="compositionally biased region" description="Polar residues" evidence="1">
    <location>
        <begin position="137"/>
        <end position="161"/>
    </location>
</feature>
<sequence>MSNGHDNKKITSTSKPVQETQDHKQTEQPLTLEVGNKLQKQNETLSTNNNSPDAVPHNQNNTQLDDTQDIMQELHMRIQERREAHQMDYDSDNDEYQDAQDYIEPRTYNTNQTQDPTYVNSISSQQTYEEKQDKTTTNETVSKTSSTTITDNMVNGMQDNQTNISSTTTKTSSESINQIPDNTEPKNNMQTSTPPSNTEKKNISVEKIKSFTEKQINNLSNEDFANLSPNHLKVLSSKNLNNIALEKKLLASSILTTDTQDKAFNQLKSKLKQNINKSSPKAQNLALSKLSPALQEKVSQSPIKIRVQETGPILGINNIVCTNIHDGNIPKSPKNNQGISLTPNTSNLSNLQKFKLKVNTSPQDPFTPHNKNKLSTAQNAIQADKQNTQYAQDYSNVLVTIANLGLHMDPSLEKSKTTSKNQKDPIRESKNKNTPKRTIADVLGEKYNVEQQKLKPLEDNLLLYVYKSNNDLVKYHELQDKALKEKRNIFEVLDENDKKNLKERFIKLQLFDEETVDNILTPKQGSIYEKHQKTIHKVLEISSHNTPSTTQDVFTTLVDSLQKLNQEIPEDQVLEIIQLLSDVAHTHPLDVMLNGDYGAFSKIMSEKEKEEMRKIILSKMAHNQIRSLSKEHIQVILTPENIKYLTSLKTHLPLTCTHIMQSFAGIPPQRLGEIKNFNMAHFTQTVIRAHNLKDVKTLYDTAKERTTTHLLLIPIGLLTLGGLAALATLIAITSISPAAMPALFSSILMVSPEILAAASADIMTQVLGSASIGVGNLPATIAVSPEAASHALMVNTSSPLFIALIVVTCVALTAALAIYIGRQAYVANKRQKLQRPDSPEDQHTLKINQELQNLENIAHEPKQDTLKQSPEQDALNLVIESVKGDQVIEQQDQYLKGLILQDISVFQTLDGLKRNQKIEQTKTVNELFPDKQYAEQITQKLHGIIESNPNISTTINLLLSPKPNSTLLESANKSTYDSQTALNQMLKGVLVAITSNPKYIPQISNALTEKNGKEVCNYTEITNILQDMIENIETRETNNAKNENILGINSSQKNSSPTPKNESQNTLANETLTKKILTEAKNATNKLHTFNQSIQSSPNHTLDNPNIESHHRTQSVPGTG</sequence>
<feature type="transmembrane region" description="Helical" evidence="2">
    <location>
        <begin position="739"/>
        <end position="760"/>
    </location>
</feature>
<name>W2UZB6_9RICK</name>
<keyword evidence="2" id="KW-1133">Transmembrane helix</keyword>
<feature type="region of interest" description="Disordered" evidence="1">
    <location>
        <begin position="1047"/>
        <end position="1067"/>
    </location>
</feature>
<organism evidence="3 4">
    <name type="scientific">Candidatus Xenolissoclinum pacificiensis L6</name>
    <dbReference type="NCBI Taxonomy" id="1401685"/>
    <lineage>
        <taxon>Bacteria</taxon>
        <taxon>Pseudomonadati</taxon>
        <taxon>Pseudomonadota</taxon>
        <taxon>Alphaproteobacteria</taxon>
        <taxon>Rickettsiales</taxon>
        <taxon>Anaplasmataceae</taxon>
        <taxon>Candidatus Xenolissoclinum</taxon>
    </lineage>
</organism>
<dbReference type="EMBL" id="AXCJ01000005">
    <property type="protein sequence ID" value="ETO91299.1"/>
    <property type="molecule type" value="Genomic_DNA"/>
</dbReference>
<feature type="compositionally biased region" description="Low complexity" evidence="1">
    <location>
        <begin position="162"/>
        <end position="177"/>
    </location>
</feature>